<reference evidence="3" key="2">
    <citation type="submission" date="2019-04" db="EMBL/GenBank/DDBJ databases">
        <authorList>
            <person name="Howe K."/>
            <person name="Paulini M."/>
            <person name="Williams G."/>
        </authorList>
    </citation>
    <scope>NUCLEOTIDE SEQUENCE [LARGE SCALE GENOMIC DNA]</scope>
    <source>
        <strain evidence="3">FR3</strain>
    </source>
</reference>
<reference evidence="5" key="3">
    <citation type="submission" date="2019-12" db="UniProtKB">
        <authorList>
            <consortium name="WormBaseParasite"/>
        </authorList>
    </citation>
    <scope>IDENTIFICATION</scope>
</reference>
<evidence type="ECO:0000313" key="4">
    <source>
        <dbReference type="Proteomes" id="UP000006672"/>
    </source>
</evidence>
<feature type="compositionally biased region" description="Acidic residues" evidence="1">
    <location>
        <begin position="98"/>
        <end position="109"/>
    </location>
</feature>
<dbReference type="CTD" id="6105652"/>
<evidence type="ECO:0000256" key="1">
    <source>
        <dbReference type="SAM" id="MobiDB-lite"/>
    </source>
</evidence>
<organism evidence="3">
    <name type="scientific">Brugia malayi</name>
    <name type="common">Filarial nematode worm</name>
    <dbReference type="NCBI Taxonomy" id="6279"/>
    <lineage>
        <taxon>Eukaryota</taxon>
        <taxon>Metazoa</taxon>
        <taxon>Ecdysozoa</taxon>
        <taxon>Nematoda</taxon>
        <taxon>Chromadorea</taxon>
        <taxon>Rhabditida</taxon>
        <taxon>Spirurina</taxon>
        <taxon>Spiruromorpha</taxon>
        <taxon>Filarioidea</taxon>
        <taxon>Onchocercidae</taxon>
        <taxon>Brugia</taxon>
    </lineage>
</organism>
<evidence type="ECO:0000313" key="3">
    <source>
        <dbReference type="EMBL" id="VIO97708.1"/>
    </source>
</evidence>
<dbReference type="RefSeq" id="XP_042937260.1">
    <property type="nucleotide sequence ID" value="XM_043081326.1"/>
</dbReference>
<evidence type="ECO:0000313" key="5">
    <source>
        <dbReference type="WBParaSite" id="Bm10185a.1"/>
    </source>
</evidence>
<dbReference type="Proteomes" id="UP000006672">
    <property type="component" value="Unassembled WGS sequence"/>
</dbReference>
<reference evidence="4" key="1">
    <citation type="journal article" date="2007" name="Science">
        <title>Draft genome of the filarial nematode parasite Brugia malayi.</title>
        <authorList>
            <person name="Ghedin E."/>
            <person name="Wang S."/>
            <person name="Spiro D."/>
            <person name="Caler E."/>
            <person name="Zhao Q."/>
            <person name="Crabtree J."/>
            <person name="Allen J.E."/>
            <person name="Delcher A.L."/>
            <person name="Guiliano D.B."/>
            <person name="Miranda-Saavedra D."/>
            <person name="Angiuoli S.V."/>
            <person name="Creasy T."/>
            <person name="Amedeo P."/>
            <person name="Haas B."/>
            <person name="El-Sayed N.M."/>
            <person name="Wortman J.R."/>
            <person name="Feldblyum T."/>
            <person name="Tallon L."/>
            <person name="Schatz M."/>
            <person name="Shumway M."/>
            <person name="Koo H."/>
            <person name="Salzberg S.L."/>
            <person name="Schobel S."/>
            <person name="Pertea M."/>
            <person name="Pop M."/>
            <person name="White O."/>
            <person name="Barton G.J."/>
            <person name="Carlow C.K."/>
            <person name="Crawford M.J."/>
            <person name="Daub J."/>
            <person name="Dimmic M.W."/>
            <person name="Estes C.F."/>
            <person name="Foster J.M."/>
            <person name="Ganatra M."/>
            <person name="Gregory W.F."/>
            <person name="Johnson N.M."/>
            <person name="Jin J."/>
            <person name="Komuniecki R."/>
            <person name="Korf I."/>
            <person name="Kumar S."/>
            <person name="Laney S."/>
            <person name="Li B.W."/>
            <person name="Li W."/>
            <person name="Lindblom T.H."/>
            <person name="Lustigman S."/>
            <person name="Ma D."/>
            <person name="Maina C.V."/>
            <person name="Martin D.M."/>
            <person name="McCarter J.P."/>
            <person name="McReynolds L."/>
            <person name="Mitreva M."/>
            <person name="Nutman T.B."/>
            <person name="Parkinson J."/>
            <person name="Peregrin-Alvarez J.M."/>
            <person name="Poole C."/>
            <person name="Ren Q."/>
            <person name="Saunders L."/>
            <person name="Sluder A.E."/>
            <person name="Smith K."/>
            <person name="Stanke M."/>
            <person name="Unnasch T.R."/>
            <person name="Ware J."/>
            <person name="Wei A.D."/>
            <person name="Weil G."/>
            <person name="Williams D.J."/>
            <person name="Zhang Y."/>
            <person name="Williams S.A."/>
            <person name="Fraser-Liggett C."/>
            <person name="Slatko B."/>
            <person name="Blaxter M.L."/>
            <person name="Scott A.L."/>
        </authorList>
    </citation>
    <scope>NUCLEOTIDE SEQUENCE</scope>
    <source>
        <strain evidence="4">FR3</strain>
    </source>
</reference>
<protein>
    <submittedName>
        <fullName evidence="5">Transmembrane protein</fullName>
    </submittedName>
</protein>
<gene>
    <name evidence="3 5" type="primary">Bm10185</name>
    <name evidence="3" type="ORF">BM_BM10185</name>
</gene>
<dbReference type="KEGG" id="bmy:BM_BM10185"/>
<sequence>MTGLMRLMLLLLLLLLLLMLLLLLLLLLFGGGGSGAGDNGVVVVISVGSATAITAVALLAGYEKNFMVKDKTMKSSEILEMNGRDRPAMAKVTMNDNVDNDDDDDDDSD</sequence>
<dbReference type="GeneID" id="6105652"/>
<dbReference type="AlphaFoldDB" id="A0A4E9FPW6"/>
<dbReference type="EMBL" id="CAAKNF010000195">
    <property type="protein sequence ID" value="VIO97708.1"/>
    <property type="molecule type" value="Genomic_DNA"/>
</dbReference>
<keyword evidence="2" id="KW-0472">Membrane</keyword>
<proteinExistence type="predicted"/>
<feature type="transmembrane region" description="Helical" evidence="2">
    <location>
        <begin position="43"/>
        <end position="62"/>
    </location>
</feature>
<dbReference type="WBParaSite" id="Bm10185a.1">
    <property type="protein sequence ID" value="Bm10185a.1"/>
    <property type="gene ID" value="WBGene00230446"/>
</dbReference>
<feature type="region of interest" description="Disordered" evidence="1">
    <location>
        <begin position="80"/>
        <end position="109"/>
    </location>
</feature>
<evidence type="ECO:0000256" key="2">
    <source>
        <dbReference type="SAM" id="Phobius"/>
    </source>
</evidence>
<keyword evidence="2" id="KW-0812">Transmembrane</keyword>
<accession>A0A5S6P707</accession>
<keyword evidence="2" id="KW-1133">Transmembrane helix</keyword>
<accession>A0A4E9FPW6</accession>
<keyword evidence="4" id="KW-1185">Reference proteome</keyword>
<name>A0A4E9FPW6_BRUMA</name>